<sequence>MAAEESLTDTVGFLLGKLGQQVNVRFADRLAPLGLRPRHCAVLELLSGGPLAQLELAKAIGVTASVVVDMLDELEQLDAIRRVRDTADRRRQLIELTPTGRELRHQTLSLARQNDEELLAAISPAEAAALRHTLGRIAAATGLIAK</sequence>
<dbReference type="PRINTS" id="PR00598">
    <property type="entry name" value="HTHMARR"/>
</dbReference>
<evidence type="ECO:0000313" key="3">
    <source>
        <dbReference type="Proteomes" id="UP000621386"/>
    </source>
</evidence>
<reference evidence="2 3" key="1">
    <citation type="submission" date="2021-01" db="EMBL/GenBank/DDBJ databases">
        <title>WGS of actinomycetes isolated from Thailand.</title>
        <authorList>
            <person name="Thawai C."/>
        </authorList>
    </citation>
    <scope>NUCLEOTIDE SEQUENCE [LARGE SCALE GENOMIC DNA]</scope>
    <source>
        <strain evidence="2 3">CH5-8</strain>
    </source>
</reference>
<accession>A0ABS1PDF0</accession>
<dbReference type="PROSITE" id="PS50995">
    <property type="entry name" value="HTH_MARR_2"/>
    <property type="match status" value="1"/>
</dbReference>
<dbReference type="InterPro" id="IPR036388">
    <property type="entry name" value="WH-like_DNA-bd_sf"/>
</dbReference>
<dbReference type="SUPFAM" id="SSF46785">
    <property type="entry name" value="Winged helix' DNA-binding domain"/>
    <property type="match status" value="1"/>
</dbReference>
<organism evidence="2 3">
    <name type="scientific">Streptomyces musisoli</name>
    <dbReference type="NCBI Taxonomy" id="2802280"/>
    <lineage>
        <taxon>Bacteria</taxon>
        <taxon>Bacillati</taxon>
        <taxon>Actinomycetota</taxon>
        <taxon>Actinomycetes</taxon>
        <taxon>Kitasatosporales</taxon>
        <taxon>Streptomycetaceae</taxon>
        <taxon>Streptomyces</taxon>
    </lineage>
</organism>
<dbReference type="SMART" id="SM00347">
    <property type="entry name" value="HTH_MARR"/>
    <property type="match status" value="1"/>
</dbReference>
<comment type="caution">
    <text evidence="2">The sequence shown here is derived from an EMBL/GenBank/DDBJ whole genome shotgun (WGS) entry which is preliminary data.</text>
</comment>
<dbReference type="EMBL" id="JAERRH010000038">
    <property type="protein sequence ID" value="MBL1110405.1"/>
    <property type="molecule type" value="Genomic_DNA"/>
</dbReference>
<dbReference type="PANTHER" id="PTHR33164:SF95">
    <property type="entry name" value="TRANSCRIPTIONAL REGULATOR"/>
    <property type="match status" value="1"/>
</dbReference>
<feature type="domain" description="HTH marR-type" evidence="1">
    <location>
        <begin position="8"/>
        <end position="139"/>
    </location>
</feature>
<dbReference type="InterPro" id="IPR000835">
    <property type="entry name" value="HTH_MarR-typ"/>
</dbReference>
<keyword evidence="3" id="KW-1185">Reference proteome</keyword>
<protein>
    <submittedName>
        <fullName evidence="2">MarR family transcriptional regulator</fullName>
    </submittedName>
</protein>
<dbReference type="InterPro" id="IPR039422">
    <property type="entry name" value="MarR/SlyA-like"/>
</dbReference>
<gene>
    <name evidence="2" type="ORF">JK361_38645</name>
</gene>
<dbReference type="Pfam" id="PF12802">
    <property type="entry name" value="MarR_2"/>
    <property type="match status" value="1"/>
</dbReference>
<dbReference type="InterPro" id="IPR036390">
    <property type="entry name" value="WH_DNA-bd_sf"/>
</dbReference>
<dbReference type="Proteomes" id="UP000621386">
    <property type="component" value="Unassembled WGS sequence"/>
</dbReference>
<dbReference type="PANTHER" id="PTHR33164">
    <property type="entry name" value="TRANSCRIPTIONAL REGULATOR, MARR FAMILY"/>
    <property type="match status" value="1"/>
</dbReference>
<dbReference type="RefSeq" id="WP_201827438.1">
    <property type="nucleotide sequence ID" value="NZ_JAERRH010000038.1"/>
</dbReference>
<name>A0ABS1PDF0_9ACTN</name>
<evidence type="ECO:0000259" key="1">
    <source>
        <dbReference type="PROSITE" id="PS50995"/>
    </source>
</evidence>
<evidence type="ECO:0000313" key="2">
    <source>
        <dbReference type="EMBL" id="MBL1110405.1"/>
    </source>
</evidence>
<proteinExistence type="predicted"/>
<dbReference type="Gene3D" id="1.10.10.10">
    <property type="entry name" value="Winged helix-like DNA-binding domain superfamily/Winged helix DNA-binding domain"/>
    <property type="match status" value="1"/>
</dbReference>